<name>A0ABV9A853_9ACTN</name>
<accession>A0ABV9A853</accession>
<dbReference type="Proteomes" id="UP001595997">
    <property type="component" value="Unassembled WGS sequence"/>
</dbReference>
<dbReference type="RefSeq" id="WP_386443500.1">
    <property type="nucleotide sequence ID" value="NZ_JBHSFH010000004.1"/>
</dbReference>
<organism evidence="2 3">
    <name type="scientific">Streptomyces ovatisporus</name>
    <dbReference type="NCBI Taxonomy" id="1128682"/>
    <lineage>
        <taxon>Bacteria</taxon>
        <taxon>Bacillati</taxon>
        <taxon>Actinomycetota</taxon>
        <taxon>Actinomycetes</taxon>
        <taxon>Kitasatosporales</taxon>
        <taxon>Streptomycetaceae</taxon>
        <taxon>Streptomyces</taxon>
    </lineage>
</organism>
<proteinExistence type="predicted"/>
<reference evidence="3" key="1">
    <citation type="journal article" date="2019" name="Int. J. Syst. Evol. Microbiol.">
        <title>The Global Catalogue of Microorganisms (GCM) 10K type strain sequencing project: providing services to taxonomists for standard genome sequencing and annotation.</title>
        <authorList>
            <consortium name="The Broad Institute Genomics Platform"/>
            <consortium name="The Broad Institute Genome Sequencing Center for Infectious Disease"/>
            <person name="Wu L."/>
            <person name="Ma J."/>
        </authorList>
    </citation>
    <scope>NUCLEOTIDE SEQUENCE [LARGE SCALE GENOMIC DNA]</scope>
    <source>
        <strain evidence="3">CGMCC 4.7357</strain>
    </source>
</reference>
<evidence type="ECO:0000313" key="3">
    <source>
        <dbReference type="Proteomes" id="UP001595997"/>
    </source>
</evidence>
<dbReference type="EMBL" id="JBHSFH010000004">
    <property type="protein sequence ID" value="MFC4493736.1"/>
    <property type="molecule type" value="Genomic_DNA"/>
</dbReference>
<evidence type="ECO:0000313" key="2">
    <source>
        <dbReference type="EMBL" id="MFC4493736.1"/>
    </source>
</evidence>
<evidence type="ECO:0000256" key="1">
    <source>
        <dbReference type="SAM" id="MobiDB-lite"/>
    </source>
</evidence>
<feature type="region of interest" description="Disordered" evidence="1">
    <location>
        <begin position="78"/>
        <end position="99"/>
    </location>
</feature>
<sequence length="99" mass="10393">MADAKEPEADALYVDAHQGVVEARRHVRDAAAGTDSVQLENALDELEAALAHQEAARARPGEDDWLLTALGAANAIDPEFHGDAATRPGEDSAEPEPPG</sequence>
<protein>
    <submittedName>
        <fullName evidence="2">Uncharacterized protein</fullName>
    </submittedName>
</protein>
<keyword evidence="3" id="KW-1185">Reference proteome</keyword>
<comment type="caution">
    <text evidence="2">The sequence shown here is derived from an EMBL/GenBank/DDBJ whole genome shotgun (WGS) entry which is preliminary data.</text>
</comment>
<gene>
    <name evidence="2" type="ORF">ACFPA8_06245</name>
</gene>
<feature type="compositionally biased region" description="Basic and acidic residues" evidence="1">
    <location>
        <begin position="78"/>
        <end position="90"/>
    </location>
</feature>